<dbReference type="RefSeq" id="WP_136370107.1">
    <property type="nucleotide sequence ID" value="NZ_SSOB01000013.1"/>
</dbReference>
<feature type="region of interest" description="Disordered" evidence="1">
    <location>
        <begin position="54"/>
        <end position="89"/>
    </location>
</feature>
<evidence type="ECO:0000313" key="2">
    <source>
        <dbReference type="EMBL" id="THF79571.1"/>
    </source>
</evidence>
<dbReference type="OrthoDB" id="2679911at2"/>
<sequence length="89" mass="10091">MAKKKMAPPPRKLSPDSSADSKLTLKELLGADVIGKLKAQADELKASEAAARERKRLAEEEKRKAEQKRLDNDFEHLLNNSSSDWRKFK</sequence>
<comment type="caution">
    <text evidence="2">The sequence shown here is derived from an EMBL/GenBank/DDBJ whole genome shotgun (WGS) entry which is preliminary data.</text>
</comment>
<name>A0A4S4BWU3_9BACL</name>
<reference evidence="2 3" key="1">
    <citation type="submission" date="2019-04" db="EMBL/GenBank/DDBJ databases">
        <title>Cohnella sp. nov. isolated from preserved vegetables.</title>
        <authorList>
            <person name="Lin S.-Y."/>
            <person name="Hung M.-H."/>
            <person name="Young C.-C."/>
        </authorList>
    </citation>
    <scope>NUCLEOTIDE SEQUENCE [LARGE SCALE GENOMIC DNA]</scope>
    <source>
        <strain evidence="2 3">CC-MHH1044</strain>
    </source>
</reference>
<dbReference type="EMBL" id="SSOB01000013">
    <property type="protein sequence ID" value="THF79571.1"/>
    <property type="molecule type" value="Genomic_DNA"/>
</dbReference>
<keyword evidence="3" id="KW-1185">Reference proteome</keyword>
<feature type="region of interest" description="Disordered" evidence="1">
    <location>
        <begin position="1"/>
        <end position="20"/>
    </location>
</feature>
<protein>
    <submittedName>
        <fullName evidence="2">DUF3886 domain-containing protein</fullName>
    </submittedName>
</protein>
<dbReference type="Proteomes" id="UP000310636">
    <property type="component" value="Unassembled WGS sequence"/>
</dbReference>
<evidence type="ECO:0000313" key="3">
    <source>
        <dbReference type="Proteomes" id="UP000310636"/>
    </source>
</evidence>
<dbReference type="InterPro" id="IPR024980">
    <property type="entry name" value="DUF3886"/>
</dbReference>
<organism evidence="2 3">
    <name type="scientific">Cohnella fermenti</name>
    <dbReference type="NCBI Taxonomy" id="2565925"/>
    <lineage>
        <taxon>Bacteria</taxon>
        <taxon>Bacillati</taxon>
        <taxon>Bacillota</taxon>
        <taxon>Bacilli</taxon>
        <taxon>Bacillales</taxon>
        <taxon>Paenibacillaceae</taxon>
        <taxon>Cohnella</taxon>
    </lineage>
</organism>
<dbReference type="Pfam" id="PF13025">
    <property type="entry name" value="DUF3886"/>
    <property type="match status" value="1"/>
</dbReference>
<evidence type="ECO:0000256" key="1">
    <source>
        <dbReference type="SAM" id="MobiDB-lite"/>
    </source>
</evidence>
<accession>A0A4S4BWU3</accession>
<proteinExistence type="predicted"/>
<feature type="compositionally biased region" description="Basic and acidic residues" evidence="1">
    <location>
        <begin position="54"/>
        <end position="76"/>
    </location>
</feature>
<dbReference type="AlphaFoldDB" id="A0A4S4BWU3"/>
<gene>
    <name evidence="2" type="ORF">E6C55_12400</name>
</gene>